<dbReference type="CDD" id="cd00338">
    <property type="entry name" value="Ser_Recombinase"/>
    <property type="match status" value="1"/>
</dbReference>
<gene>
    <name evidence="5" type="ORF">OKJ99_26075</name>
</gene>
<dbReference type="InterPro" id="IPR006119">
    <property type="entry name" value="Resolv_N"/>
</dbReference>
<proteinExistence type="predicted"/>
<protein>
    <submittedName>
        <fullName evidence="5">Recombinase family protein</fullName>
    </submittedName>
</protein>
<feature type="domain" description="Resolvase/invertase-type recombinase catalytic" evidence="4">
    <location>
        <begin position="16"/>
        <end position="163"/>
    </location>
</feature>
<keyword evidence="1" id="KW-0238">DNA-binding</keyword>
<dbReference type="InterPro" id="IPR025827">
    <property type="entry name" value="Zn_ribbon_recom_dom"/>
</dbReference>
<sequence length="655" mass="72492">MAIVASLFSAGEERLRVVTYRRVSTPGQLEGSGLEEQGGHCKAWLAAHPDADVFGEYTDEAASGVQRLRPGLEQLVRDARSGNFNRVLVSSVDRVGRTARAAYQWAWDMADLGVHVVSVLEEIDTSTEAGWAEFRRHVSYSDMEWRRIRQRTVAGRESTISYGGWPGGPAPYGYRIASDVVDVDGGRRALSVLVTDERESAVISVAAALLIDQGMNCGQAAAELNERGMPTRSGRPWEAANLRARLSGETIHQGYVVYRKTSRGASRSNTRRTESGDPLHGTPVRIGVPPILTQKRARQLMEALRRTGFQNGRRSNRAYPLSGRLHGECGETYFGATEGDRRVYRCRGRLTGLCCEPNLRADEIEAAVLGGLFGLLRDKECLAGGAIRDRYAAASGDRVQYERRMREIDQAVACHEELLLREMPEYVAAGVAPVVLQAAAERMQEELDDLRRQRVVAAEWLAGREAHDARRDELLDTIAIGASCIAALGPVQVRELFEAFDVEVHCSTREDLYKKGSRCPVGAWHEETGTLVPPDPTDEEWLEVLAALRPFFTKRHFTSKYDIRQQFNGMLHRLRNGLSWTDLPPTWGPTCAIRERQLSWWKKGAWPAVMAVLHAAERGEPVYRRSVVPPFRIITSVGEGGTDSSGMRVGGGAAA</sequence>
<feature type="region of interest" description="Disordered" evidence="3">
    <location>
        <begin position="261"/>
        <end position="286"/>
    </location>
</feature>
<organism evidence="5 6">
    <name type="scientific">Streptomyces endophyticus</name>
    <dbReference type="NCBI Taxonomy" id="714166"/>
    <lineage>
        <taxon>Bacteria</taxon>
        <taxon>Bacillati</taxon>
        <taxon>Actinomycetota</taxon>
        <taxon>Actinomycetes</taxon>
        <taxon>Kitasatosporales</taxon>
        <taxon>Streptomycetaceae</taxon>
        <taxon>Streptomyces</taxon>
    </lineage>
</organism>
<dbReference type="Pfam" id="PF13408">
    <property type="entry name" value="Zn_ribbon_recom"/>
    <property type="match status" value="1"/>
</dbReference>
<dbReference type="PANTHER" id="PTHR30461:SF2">
    <property type="entry name" value="SERINE RECOMBINASE PINE-RELATED"/>
    <property type="match status" value="1"/>
</dbReference>
<dbReference type="InterPro" id="IPR036162">
    <property type="entry name" value="Resolvase-like_N_sf"/>
</dbReference>
<dbReference type="Gene3D" id="3.90.1750.20">
    <property type="entry name" value="Putative Large Serine Recombinase, Chain B, Domain 2"/>
    <property type="match status" value="1"/>
</dbReference>
<dbReference type="EMBL" id="JAOZYC010000139">
    <property type="protein sequence ID" value="MEB8340974.1"/>
    <property type="molecule type" value="Genomic_DNA"/>
</dbReference>
<name>A0ABU6FAA5_9ACTN</name>
<evidence type="ECO:0000313" key="6">
    <source>
        <dbReference type="Proteomes" id="UP001354931"/>
    </source>
</evidence>
<dbReference type="SUPFAM" id="SSF53041">
    <property type="entry name" value="Resolvase-like"/>
    <property type="match status" value="1"/>
</dbReference>
<dbReference type="RefSeq" id="WP_326019962.1">
    <property type="nucleotide sequence ID" value="NZ_JAOZYC010000139.1"/>
</dbReference>
<dbReference type="SMART" id="SM00857">
    <property type="entry name" value="Resolvase"/>
    <property type="match status" value="1"/>
</dbReference>
<dbReference type="Pfam" id="PF13340">
    <property type="entry name" value="DUF4096"/>
    <property type="match status" value="1"/>
</dbReference>
<dbReference type="InterPro" id="IPR050639">
    <property type="entry name" value="SSR_resolvase"/>
</dbReference>
<dbReference type="Proteomes" id="UP001354931">
    <property type="component" value="Unassembled WGS sequence"/>
</dbReference>
<evidence type="ECO:0000256" key="2">
    <source>
        <dbReference type="ARBA" id="ARBA00023172"/>
    </source>
</evidence>
<evidence type="ECO:0000313" key="5">
    <source>
        <dbReference type="EMBL" id="MEB8340974.1"/>
    </source>
</evidence>
<dbReference type="InterPro" id="IPR038109">
    <property type="entry name" value="DNA_bind_recomb_sf"/>
</dbReference>
<evidence type="ECO:0000256" key="3">
    <source>
        <dbReference type="SAM" id="MobiDB-lite"/>
    </source>
</evidence>
<dbReference type="Pfam" id="PF07508">
    <property type="entry name" value="Recombinase"/>
    <property type="match status" value="1"/>
</dbReference>
<dbReference type="PROSITE" id="PS51736">
    <property type="entry name" value="RECOMBINASES_3"/>
    <property type="match status" value="1"/>
</dbReference>
<keyword evidence="2" id="KW-0233">DNA recombination</keyword>
<dbReference type="PANTHER" id="PTHR30461">
    <property type="entry name" value="DNA-INVERTASE FROM LAMBDOID PROPHAGE"/>
    <property type="match status" value="1"/>
</dbReference>
<evidence type="ECO:0000256" key="1">
    <source>
        <dbReference type="ARBA" id="ARBA00023125"/>
    </source>
</evidence>
<accession>A0ABU6FAA5</accession>
<dbReference type="InterPro" id="IPR011109">
    <property type="entry name" value="DNA_bind_recombinase_dom"/>
</dbReference>
<dbReference type="InterPro" id="IPR025161">
    <property type="entry name" value="IS402-like_dom"/>
</dbReference>
<keyword evidence="6" id="KW-1185">Reference proteome</keyword>
<comment type="caution">
    <text evidence="5">The sequence shown here is derived from an EMBL/GenBank/DDBJ whole genome shotgun (WGS) entry which is preliminary data.</text>
</comment>
<dbReference type="Gene3D" id="3.40.50.1390">
    <property type="entry name" value="Resolvase, N-terminal catalytic domain"/>
    <property type="match status" value="1"/>
</dbReference>
<evidence type="ECO:0000259" key="4">
    <source>
        <dbReference type="PROSITE" id="PS51736"/>
    </source>
</evidence>
<dbReference type="Pfam" id="PF00239">
    <property type="entry name" value="Resolvase"/>
    <property type="match status" value="1"/>
</dbReference>
<reference evidence="5 6" key="1">
    <citation type="submission" date="2022-10" db="EMBL/GenBank/DDBJ databases">
        <authorList>
            <person name="Xie J."/>
            <person name="Shen N."/>
        </authorList>
    </citation>
    <scope>NUCLEOTIDE SEQUENCE [LARGE SCALE GENOMIC DNA]</scope>
    <source>
        <strain evidence="5 6">YIM65594</strain>
    </source>
</reference>